<name>A0A9N9PLF1_9GLOM</name>
<keyword evidence="2" id="KW-1185">Reference proteome</keyword>
<organism evidence="1 2">
    <name type="scientific">Cetraspora pellucida</name>
    <dbReference type="NCBI Taxonomy" id="1433469"/>
    <lineage>
        <taxon>Eukaryota</taxon>
        <taxon>Fungi</taxon>
        <taxon>Fungi incertae sedis</taxon>
        <taxon>Mucoromycota</taxon>
        <taxon>Glomeromycotina</taxon>
        <taxon>Glomeromycetes</taxon>
        <taxon>Diversisporales</taxon>
        <taxon>Gigasporaceae</taxon>
        <taxon>Cetraspora</taxon>
    </lineage>
</organism>
<protein>
    <submittedName>
        <fullName evidence="1">847_t:CDS:1</fullName>
    </submittedName>
</protein>
<feature type="non-terminal residue" evidence="1">
    <location>
        <position position="116"/>
    </location>
</feature>
<gene>
    <name evidence="1" type="ORF">CPELLU_LOCUS21136</name>
</gene>
<accession>A0A9N9PLF1</accession>
<comment type="caution">
    <text evidence="1">The sequence shown here is derived from an EMBL/GenBank/DDBJ whole genome shotgun (WGS) entry which is preliminary data.</text>
</comment>
<dbReference type="AlphaFoldDB" id="A0A9N9PLF1"/>
<sequence length="116" mass="14280">NEQHDFFIDEEKKIYVVKKDDDEVLDIFSKYALKKYLESSKQKYRFNTCFCCGKIELVFVKKTKLLIKETINHCNVYNSPFTNQVKEDFKMRFFDYDHLLKFFNHYDISHKYEIYL</sequence>
<evidence type="ECO:0000313" key="1">
    <source>
        <dbReference type="EMBL" id="CAG8834621.1"/>
    </source>
</evidence>
<dbReference type="Proteomes" id="UP000789759">
    <property type="component" value="Unassembled WGS sequence"/>
</dbReference>
<dbReference type="EMBL" id="CAJVQA010073927">
    <property type="protein sequence ID" value="CAG8834621.1"/>
    <property type="molecule type" value="Genomic_DNA"/>
</dbReference>
<reference evidence="1" key="1">
    <citation type="submission" date="2021-06" db="EMBL/GenBank/DDBJ databases">
        <authorList>
            <person name="Kallberg Y."/>
            <person name="Tangrot J."/>
            <person name="Rosling A."/>
        </authorList>
    </citation>
    <scope>NUCLEOTIDE SEQUENCE</scope>
    <source>
        <strain evidence="1">FL966</strain>
    </source>
</reference>
<feature type="non-terminal residue" evidence="1">
    <location>
        <position position="1"/>
    </location>
</feature>
<proteinExistence type="predicted"/>
<evidence type="ECO:0000313" key="2">
    <source>
        <dbReference type="Proteomes" id="UP000789759"/>
    </source>
</evidence>